<evidence type="ECO:0000313" key="4">
    <source>
        <dbReference type="EMBL" id="GDY30832.1"/>
    </source>
</evidence>
<organism evidence="4 5">
    <name type="scientific">Gandjariella thermophila</name>
    <dbReference type="NCBI Taxonomy" id="1931992"/>
    <lineage>
        <taxon>Bacteria</taxon>
        <taxon>Bacillati</taxon>
        <taxon>Actinomycetota</taxon>
        <taxon>Actinomycetes</taxon>
        <taxon>Pseudonocardiales</taxon>
        <taxon>Pseudonocardiaceae</taxon>
        <taxon>Gandjariella</taxon>
    </lineage>
</organism>
<dbReference type="EMBL" id="BJFL01000010">
    <property type="protein sequence ID" value="GDY30832.1"/>
    <property type="molecule type" value="Genomic_DNA"/>
</dbReference>
<protein>
    <submittedName>
        <fullName evidence="4">Vanomycin resistance protein VanB</fullName>
    </submittedName>
</protein>
<keyword evidence="5" id="KW-1185">Reference proteome</keyword>
<evidence type="ECO:0000256" key="2">
    <source>
        <dbReference type="SAM" id="Phobius"/>
    </source>
</evidence>
<keyword evidence="2" id="KW-0472">Membrane</keyword>
<name>A0A4D4J6T2_9PSEU</name>
<dbReference type="Pfam" id="PF12229">
    <property type="entry name" value="PG_binding_4"/>
    <property type="match status" value="1"/>
</dbReference>
<comment type="caution">
    <text evidence="4">The sequence shown here is derived from an EMBL/GenBank/DDBJ whole genome shotgun (WGS) entry which is preliminary data.</text>
</comment>
<proteinExistence type="predicted"/>
<keyword evidence="2" id="KW-0812">Transmembrane</keyword>
<dbReference type="InterPro" id="IPR022029">
    <property type="entry name" value="YoaR-like_PG-bd"/>
</dbReference>
<dbReference type="PANTHER" id="PTHR35788">
    <property type="entry name" value="EXPORTED PROTEIN-RELATED"/>
    <property type="match status" value="1"/>
</dbReference>
<dbReference type="Pfam" id="PF04294">
    <property type="entry name" value="VanW"/>
    <property type="match status" value="1"/>
</dbReference>
<dbReference type="PANTHER" id="PTHR35788:SF1">
    <property type="entry name" value="EXPORTED PROTEIN"/>
    <property type="match status" value="1"/>
</dbReference>
<feature type="compositionally biased region" description="Basic and acidic residues" evidence="1">
    <location>
        <begin position="26"/>
        <end position="35"/>
    </location>
</feature>
<feature type="region of interest" description="Disordered" evidence="1">
    <location>
        <begin position="584"/>
        <end position="614"/>
    </location>
</feature>
<dbReference type="Proteomes" id="UP000298860">
    <property type="component" value="Unassembled WGS sequence"/>
</dbReference>
<sequence>MAADHERSDNEAERTDVLPPVPPEGDSERTDRISDRPLTTEAPTVVGTGWGGGPWPWAGWLTAGAPNPGAPTAPTMPAAPVGAPATRWRRWRRPGLVAACVVGAFALLYGLDLVTSQGDVPRGVVVAGVDVGGMDRTTAEQRLHERVDPRLARPVPVRAGDVNTTVDPVAAGLGVDWPATLAAAGEQPLNPWTRLTSLFTARRVDVVPRVDGAKLAAAVQGLRGKVDRAPVEGTVRFEGTEPVPVEPKAGQQLDVDGATSALRSHWADGEPVQVPVGTTPVRTSPEAVRQALDSVARPAVSGPVVVHGEGRDAVIDPTAIAGALSFEPAASGGWLTAKLDQQKLIAALKPQLAPTERPGQDARIVFDTGRPTVLPSVDGHGVDWGKSLAGLLDVVKRTDNRAITAQYVDQPAKLTTDAANKLGITDVIGEFTTGGFAQDSGMNIHRVADQVNGAIVKPGETFSLNGYTGPRTAAQGYVEAGVIEHGAPAREIGGGISQFATTLYNAAYFAAMTDAGHKEHSYYISRYPPAREATVFQNPDGSSVIDLKFRNDDPTGVAIQTIWTPQSITVRLWGTKRYSVESIPGQRRDFTPPNTVTQPAGPNCHEGNGAPGFTTDDTRVIRDLSGREVRRQTHTVKYDPQPKIVCAPPPPRGRP</sequence>
<dbReference type="AlphaFoldDB" id="A0A4D4J6T2"/>
<dbReference type="InterPro" id="IPR007391">
    <property type="entry name" value="Vancomycin_resist_VanW"/>
</dbReference>
<feature type="region of interest" description="Disordered" evidence="1">
    <location>
        <begin position="1"/>
        <end position="50"/>
    </location>
</feature>
<evidence type="ECO:0000313" key="5">
    <source>
        <dbReference type="Proteomes" id="UP000298860"/>
    </source>
</evidence>
<reference evidence="5" key="1">
    <citation type="submission" date="2019-04" db="EMBL/GenBank/DDBJ databases">
        <title>Draft genome sequence of Pseudonocardiaceae bacterium SL3-2-4.</title>
        <authorList>
            <person name="Ningsih F."/>
            <person name="Yokota A."/>
            <person name="Sakai Y."/>
            <person name="Nanatani K."/>
            <person name="Yabe S."/>
            <person name="Oetari A."/>
            <person name="Sjamsuridzal W."/>
        </authorList>
    </citation>
    <scope>NUCLEOTIDE SEQUENCE [LARGE SCALE GENOMIC DNA]</scope>
    <source>
        <strain evidence="5">SL3-2-4</strain>
    </source>
</reference>
<dbReference type="InterPro" id="IPR052913">
    <property type="entry name" value="Glycopeptide_resist_protein"/>
</dbReference>
<feature type="transmembrane region" description="Helical" evidence="2">
    <location>
        <begin position="95"/>
        <end position="111"/>
    </location>
</feature>
<keyword evidence="2" id="KW-1133">Transmembrane helix</keyword>
<feature type="compositionally biased region" description="Basic and acidic residues" evidence="1">
    <location>
        <begin position="1"/>
        <end position="16"/>
    </location>
</feature>
<gene>
    <name evidence="4" type="ORF">GTS_24650</name>
</gene>
<evidence type="ECO:0000256" key="1">
    <source>
        <dbReference type="SAM" id="MobiDB-lite"/>
    </source>
</evidence>
<feature type="domain" description="YoaR-like putative peptidoglycan binding" evidence="3">
    <location>
        <begin position="335"/>
        <end position="402"/>
    </location>
</feature>
<accession>A0A4D4J6T2</accession>
<evidence type="ECO:0000259" key="3">
    <source>
        <dbReference type="Pfam" id="PF12229"/>
    </source>
</evidence>